<organism evidence="2 3">
    <name type="scientific">Saccharothrix espanaensis (strain ATCC 51144 / DSM 44229 / JCM 9112 / NBRC 15066 / NRRL 15764)</name>
    <dbReference type="NCBI Taxonomy" id="1179773"/>
    <lineage>
        <taxon>Bacteria</taxon>
        <taxon>Bacillati</taxon>
        <taxon>Actinomycetota</taxon>
        <taxon>Actinomycetes</taxon>
        <taxon>Pseudonocardiales</taxon>
        <taxon>Pseudonocardiaceae</taxon>
        <taxon>Saccharothrix</taxon>
    </lineage>
</organism>
<evidence type="ECO:0000256" key="1">
    <source>
        <dbReference type="SAM" id="MobiDB-lite"/>
    </source>
</evidence>
<feature type="compositionally biased region" description="Basic and acidic residues" evidence="1">
    <location>
        <begin position="19"/>
        <end position="42"/>
    </location>
</feature>
<dbReference type="AlphaFoldDB" id="K0K6K9"/>
<evidence type="ECO:0000313" key="3">
    <source>
        <dbReference type="Proteomes" id="UP000006281"/>
    </source>
</evidence>
<feature type="region of interest" description="Disordered" evidence="1">
    <location>
        <begin position="10"/>
        <end position="60"/>
    </location>
</feature>
<name>K0K6K9_SACES</name>
<proteinExistence type="predicted"/>
<accession>K0K6K9</accession>
<sequence>MRLGGTYALERLATDDEADRPPRHLPGRADRVQRRPDQDVARRPGVVLTGAKHDDKTNTTGVKYDATTVGAWW</sequence>
<dbReference type="PATRIC" id="fig|1179773.3.peg.5302"/>
<evidence type="ECO:0000313" key="2">
    <source>
        <dbReference type="EMBL" id="CCH32534.1"/>
    </source>
</evidence>
<dbReference type="STRING" id="1179773.BN6_52700"/>
<dbReference type="KEGG" id="sesp:BN6_52700"/>
<reference evidence="2 3" key="1">
    <citation type="journal article" date="2012" name="BMC Genomics">
        <title>Complete genome sequence of Saccharothrix espanaensis DSM 44229T and comparison to the other completely sequenced Pseudonocardiaceae.</title>
        <authorList>
            <person name="Strobel T."/>
            <person name="Al-Dilaimi A."/>
            <person name="Blom J."/>
            <person name="Gessner A."/>
            <person name="Kalinowski J."/>
            <person name="Luzhetska M."/>
            <person name="Puhler A."/>
            <person name="Szczepanowski R."/>
            <person name="Bechthold A."/>
            <person name="Ruckert C."/>
        </authorList>
    </citation>
    <scope>NUCLEOTIDE SEQUENCE [LARGE SCALE GENOMIC DNA]</scope>
    <source>
        <strain evidence="3">ATCC 51144 / DSM 44229 / JCM 9112 / NBRC 15066 / NRRL 15764</strain>
    </source>
</reference>
<dbReference type="EMBL" id="HE804045">
    <property type="protein sequence ID" value="CCH32534.1"/>
    <property type="molecule type" value="Genomic_DNA"/>
</dbReference>
<keyword evidence="3" id="KW-1185">Reference proteome</keyword>
<protein>
    <submittedName>
        <fullName evidence="2">Uncharacterized protein</fullName>
    </submittedName>
</protein>
<dbReference type="Proteomes" id="UP000006281">
    <property type="component" value="Chromosome"/>
</dbReference>
<gene>
    <name evidence="2" type="ordered locus">BN6_52700</name>
</gene>
<dbReference type="HOGENOM" id="CLU_2702602_0_0_11"/>